<dbReference type="KEGG" id="hro:HELRODRAFT_166362"/>
<keyword evidence="3" id="KW-1185">Reference proteome</keyword>
<sequence length="226" mass="25452">MQNLTNVKFVKEDFYNALIELIIDGAYAVTTFISKILNMPTIAANYIQTRKAQEAVEVKKNIIKAYKEQEKQAEWMDTYLRKRNEMRTAEVQKIVGKEIKKIMIDETKKMQEKEMMDREANVQLTSINTTLNAQTNQALDAHDPRVPQTAMTSLAMSQGPLTTNMVDQINMETSNLTTALPLLPPPLPPPPTQPGVLRSTVGDFQRNLKMAYGPPEFSSSSLSTDV</sequence>
<dbReference type="HOGENOM" id="CLU_1225984_0_0_1"/>
<proteinExistence type="predicted"/>
<dbReference type="CTD" id="20201470"/>
<organism evidence="2 3">
    <name type="scientific">Helobdella robusta</name>
    <name type="common">Californian leech</name>
    <dbReference type="NCBI Taxonomy" id="6412"/>
    <lineage>
        <taxon>Eukaryota</taxon>
        <taxon>Metazoa</taxon>
        <taxon>Spiralia</taxon>
        <taxon>Lophotrochozoa</taxon>
        <taxon>Annelida</taxon>
        <taxon>Clitellata</taxon>
        <taxon>Hirudinea</taxon>
        <taxon>Rhynchobdellida</taxon>
        <taxon>Glossiphoniidae</taxon>
        <taxon>Helobdella</taxon>
    </lineage>
</organism>
<dbReference type="InParanoid" id="T1EY20"/>
<evidence type="ECO:0000313" key="2">
    <source>
        <dbReference type="EnsemblMetazoa" id="HelroP166362"/>
    </source>
</evidence>
<dbReference type="EMBL" id="KB097753">
    <property type="protein sequence ID" value="ESN90658.1"/>
    <property type="molecule type" value="Genomic_DNA"/>
</dbReference>
<dbReference type="RefSeq" id="XP_009031548.1">
    <property type="nucleotide sequence ID" value="XM_009033300.1"/>
</dbReference>
<name>T1EY20_HELRO</name>
<dbReference type="EMBL" id="AMQM01002340">
    <property type="status" value="NOT_ANNOTATED_CDS"/>
    <property type="molecule type" value="Genomic_DNA"/>
</dbReference>
<dbReference type="Proteomes" id="UP000015101">
    <property type="component" value="Unassembled WGS sequence"/>
</dbReference>
<accession>T1EY20</accession>
<reference evidence="3" key="1">
    <citation type="submission" date="2012-12" db="EMBL/GenBank/DDBJ databases">
        <authorList>
            <person name="Hellsten U."/>
            <person name="Grimwood J."/>
            <person name="Chapman J.A."/>
            <person name="Shapiro H."/>
            <person name="Aerts A."/>
            <person name="Otillar R.P."/>
            <person name="Terry A.Y."/>
            <person name="Boore J.L."/>
            <person name="Simakov O."/>
            <person name="Marletaz F."/>
            <person name="Cho S.-J."/>
            <person name="Edsinger-Gonzales E."/>
            <person name="Havlak P."/>
            <person name="Kuo D.-H."/>
            <person name="Larsson T."/>
            <person name="Lv J."/>
            <person name="Arendt D."/>
            <person name="Savage R."/>
            <person name="Osoegawa K."/>
            <person name="de Jong P."/>
            <person name="Lindberg D.R."/>
            <person name="Seaver E.C."/>
            <person name="Weisblat D.A."/>
            <person name="Putnam N.H."/>
            <person name="Grigoriev I.V."/>
            <person name="Rokhsar D.S."/>
        </authorList>
    </citation>
    <scope>NUCLEOTIDE SEQUENCE</scope>
</reference>
<protein>
    <submittedName>
        <fullName evidence="1 2">Uncharacterized protein</fullName>
    </submittedName>
</protein>
<dbReference type="GeneID" id="20201470"/>
<dbReference type="EnsemblMetazoa" id="HelroT166362">
    <property type="protein sequence ID" value="HelroP166362"/>
    <property type="gene ID" value="HelroG166362"/>
</dbReference>
<dbReference type="AlphaFoldDB" id="T1EY20"/>
<evidence type="ECO:0000313" key="1">
    <source>
        <dbReference type="EMBL" id="ESN90658.1"/>
    </source>
</evidence>
<gene>
    <name evidence="2" type="primary">20201470</name>
    <name evidence="1" type="ORF">HELRODRAFT_166362</name>
</gene>
<evidence type="ECO:0000313" key="3">
    <source>
        <dbReference type="Proteomes" id="UP000015101"/>
    </source>
</evidence>
<reference evidence="2" key="3">
    <citation type="submission" date="2015-06" db="UniProtKB">
        <authorList>
            <consortium name="EnsemblMetazoa"/>
        </authorList>
    </citation>
    <scope>IDENTIFICATION</scope>
</reference>
<reference evidence="1 3" key="2">
    <citation type="journal article" date="2013" name="Nature">
        <title>Insights into bilaterian evolution from three spiralian genomes.</title>
        <authorList>
            <person name="Simakov O."/>
            <person name="Marletaz F."/>
            <person name="Cho S.J."/>
            <person name="Edsinger-Gonzales E."/>
            <person name="Havlak P."/>
            <person name="Hellsten U."/>
            <person name="Kuo D.H."/>
            <person name="Larsson T."/>
            <person name="Lv J."/>
            <person name="Arendt D."/>
            <person name="Savage R."/>
            <person name="Osoegawa K."/>
            <person name="de Jong P."/>
            <person name="Grimwood J."/>
            <person name="Chapman J.A."/>
            <person name="Shapiro H."/>
            <person name="Aerts A."/>
            <person name="Otillar R.P."/>
            <person name="Terry A.Y."/>
            <person name="Boore J.L."/>
            <person name="Grigoriev I.V."/>
            <person name="Lindberg D.R."/>
            <person name="Seaver E.C."/>
            <person name="Weisblat D.A."/>
            <person name="Putnam N.H."/>
            <person name="Rokhsar D.S."/>
        </authorList>
    </citation>
    <scope>NUCLEOTIDE SEQUENCE</scope>
</reference>